<dbReference type="GO" id="GO:0050661">
    <property type="term" value="F:NADP binding"/>
    <property type="evidence" value="ECO:0007669"/>
    <property type="project" value="InterPro"/>
</dbReference>
<evidence type="ECO:0000256" key="14">
    <source>
        <dbReference type="PIRSR" id="PIRSR006769-1"/>
    </source>
</evidence>
<feature type="binding site" evidence="15">
    <location>
        <begin position="312"/>
        <end position="318"/>
    </location>
    <ligand>
        <name>NADP(+)</name>
        <dbReference type="ChEBI" id="CHEBI:58349"/>
    </ligand>
</feature>
<dbReference type="AlphaFoldDB" id="A0A1N6W8Q9"/>
<evidence type="ECO:0000256" key="2">
    <source>
        <dbReference type="ARBA" id="ARBA00004882"/>
    </source>
</evidence>
<feature type="binding site" evidence="15">
    <location>
        <position position="210"/>
    </location>
    <ligand>
        <name>substrate</name>
    </ligand>
</feature>
<comment type="function">
    <text evidence="1 13">Converts 2,5-diamino-6-(ribosylamino)-4(3h)-pyrimidinone 5'-phosphate into 5-amino-6-(ribosylamino)-2,4(1h,3h)-pyrimidinedione 5'-phosphate.</text>
</comment>
<dbReference type="GO" id="GO:0008703">
    <property type="term" value="F:5-amino-6-(5-phosphoribosylamino)uracil reductase activity"/>
    <property type="evidence" value="ECO:0007669"/>
    <property type="project" value="UniProtKB-EC"/>
</dbReference>
<protein>
    <recommendedName>
        <fullName evidence="13">Riboflavin biosynthesis protein RibD</fullName>
    </recommendedName>
    <domain>
        <recommendedName>
            <fullName evidence="13">Diaminohydroxyphosphoribosylaminopyrimidine deaminase</fullName>
            <shortName evidence="13">DRAP deaminase</shortName>
            <ecNumber evidence="13">3.5.4.26</ecNumber>
        </recommendedName>
        <alternativeName>
            <fullName evidence="13">Riboflavin-specific deaminase</fullName>
        </alternativeName>
    </domain>
    <domain>
        <recommendedName>
            <fullName evidence="13">5-amino-6-(5-phosphoribosylamino)uracil reductase</fullName>
            <ecNumber evidence="13">1.1.1.193</ecNumber>
        </recommendedName>
        <alternativeName>
            <fullName evidence="13">HTP reductase</fullName>
        </alternativeName>
    </domain>
</protein>
<sequence>MTHTFSADDHRWMARALQLAEHGLYTTDPNPRVGCVIVKDGELIGEGAHLKAGEPHAEVHALRMAGEQARGATAYVTLEPCSHHGKTPPCAEALVKAGVGRVVAAMQDPNPLVAGRGLARLQDVGIDTAHGLLESQARSLNPGFISRMERGRPYVRLKLASSLDGRTAMQSGESQWITGAAARSDVQRLRARSSAVLTGVDTVLMDNASLTVRAAQLGLPDAEAERAAERQPLRVVLDSQLRLPASTAMLSLPGSTLVATAQLDNQPSAIALSASGAQVLSLPGADGRVDLSALLSWLAQHAQCNELLIECGATLAGSVLSEGLVDELVLYMAPTLLGSSARPLFELPLDEMAQQYRLQLTDRRQLGDDLRLTLSCRQENN</sequence>
<evidence type="ECO:0000256" key="12">
    <source>
        <dbReference type="ARBA" id="ARBA00023268"/>
    </source>
</evidence>
<dbReference type="CDD" id="cd01284">
    <property type="entry name" value="Riboflavin_deaminase-reductase"/>
    <property type="match status" value="1"/>
</dbReference>
<comment type="pathway">
    <text evidence="3 13">Cofactor biosynthesis; riboflavin biosynthesis; 5-amino-6-(D-ribitylamino)uracil from GTP: step 3/4.</text>
</comment>
<feature type="binding site" evidence="16">
    <location>
        <position position="81"/>
    </location>
    <ligand>
        <name>Zn(2+)</name>
        <dbReference type="ChEBI" id="CHEBI:29105"/>
        <note>catalytic</note>
    </ligand>
</feature>
<dbReference type="PROSITE" id="PS00903">
    <property type="entry name" value="CYT_DCMP_DEAMINASES_1"/>
    <property type="match status" value="1"/>
</dbReference>
<feature type="binding site" evidence="15">
    <location>
        <position position="213"/>
    </location>
    <ligand>
        <name>substrate</name>
    </ligand>
</feature>
<dbReference type="RefSeq" id="WP_083703143.1">
    <property type="nucleotide sequence ID" value="NZ_FTMN01000010.1"/>
</dbReference>
<dbReference type="InterPro" id="IPR024072">
    <property type="entry name" value="DHFR-like_dom_sf"/>
</dbReference>
<dbReference type="Gene3D" id="3.40.430.10">
    <property type="entry name" value="Dihydrofolate Reductase, subunit A"/>
    <property type="match status" value="1"/>
</dbReference>
<keyword evidence="7 13" id="KW-0479">Metal-binding</keyword>
<comment type="cofactor">
    <cofactor evidence="13 16">
        <name>Zn(2+)</name>
        <dbReference type="ChEBI" id="CHEBI:29105"/>
    </cofactor>
    <text evidence="13 16">Binds 1 zinc ion.</text>
</comment>
<dbReference type="InterPro" id="IPR002125">
    <property type="entry name" value="CMP_dCMP_dom"/>
</dbReference>
<dbReference type="InterPro" id="IPR011549">
    <property type="entry name" value="RibD_C"/>
</dbReference>
<keyword evidence="11 13" id="KW-0560">Oxidoreductase</keyword>
<evidence type="ECO:0000256" key="9">
    <source>
        <dbReference type="ARBA" id="ARBA00022833"/>
    </source>
</evidence>
<evidence type="ECO:0000256" key="15">
    <source>
        <dbReference type="PIRSR" id="PIRSR006769-2"/>
    </source>
</evidence>
<evidence type="ECO:0000256" key="8">
    <source>
        <dbReference type="ARBA" id="ARBA00022801"/>
    </source>
</evidence>
<dbReference type="InterPro" id="IPR016193">
    <property type="entry name" value="Cytidine_deaminase-like"/>
</dbReference>
<accession>A0A1N6W8Q9</accession>
<dbReference type="eggNOG" id="COG0117">
    <property type="taxonomic scope" value="Bacteria"/>
</dbReference>
<dbReference type="GO" id="GO:0008270">
    <property type="term" value="F:zinc ion binding"/>
    <property type="evidence" value="ECO:0007669"/>
    <property type="project" value="InterPro"/>
</dbReference>
<comment type="pathway">
    <text evidence="2 13">Cofactor biosynthesis; riboflavin biosynthesis; 5-amino-6-(D-ribitylamino)uracil from GTP: step 2/4.</text>
</comment>
<dbReference type="InterPro" id="IPR050765">
    <property type="entry name" value="Riboflavin_Biosynth_HTPR"/>
</dbReference>
<dbReference type="InterPro" id="IPR016192">
    <property type="entry name" value="APOBEC/CMP_deaminase_Zn-bd"/>
</dbReference>
<evidence type="ECO:0000313" key="18">
    <source>
        <dbReference type="EMBL" id="SIQ86529.1"/>
    </source>
</evidence>
<evidence type="ECO:0000256" key="10">
    <source>
        <dbReference type="ARBA" id="ARBA00022857"/>
    </source>
</evidence>
<name>A0A1N6W8Q9_9GAMM</name>
<dbReference type="InterPro" id="IPR002734">
    <property type="entry name" value="RibDG_C"/>
</dbReference>
<feature type="binding site" evidence="15">
    <location>
        <position position="176"/>
    </location>
    <ligand>
        <name>NADP(+)</name>
        <dbReference type="ChEBI" id="CHEBI:58349"/>
    </ligand>
</feature>
<keyword evidence="19" id="KW-1185">Reference proteome</keyword>
<evidence type="ECO:0000256" key="11">
    <source>
        <dbReference type="ARBA" id="ARBA00023002"/>
    </source>
</evidence>
<comment type="similarity">
    <text evidence="4 13">In the N-terminal section; belongs to the cytidine and deoxycytidylate deaminase family.</text>
</comment>
<keyword evidence="12" id="KW-0511">Multifunctional enzyme</keyword>
<dbReference type="NCBIfam" id="TIGR00227">
    <property type="entry name" value="ribD_Cterm"/>
    <property type="match status" value="1"/>
</dbReference>
<dbReference type="UniPathway" id="UPA00275">
    <property type="reaction ID" value="UER00401"/>
</dbReference>
<comment type="catalytic activity">
    <reaction evidence="13">
        <text>2,5-diamino-6-hydroxy-4-(5-phosphoribosylamino)-pyrimidine + H2O + H(+) = 5-amino-6-(5-phospho-D-ribosylamino)uracil + NH4(+)</text>
        <dbReference type="Rhea" id="RHEA:21868"/>
        <dbReference type="ChEBI" id="CHEBI:15377"/>
        <dbReference type="ChEBI" id="CHEBI:15378"/>
        <dbReference type="ChEBI" id="CHEBI:28938"/>
        <dbReference type="ChEBI" id="CHEBI:58453"/>
        <dbReference type="ChEBI" id="CHEBI:58614"/>
        <dbReference type="EC" id="3.5.4.26"/>
    </reaction>
</comment>
<dbReference type="SUPFAM" id="SSF53597">
    <property type="entry name" value="Dihydrofolate reductase-like"/>
    <property type="match status" value="1"/>
</dbReference>
<evidence type="ECO:0000256" key="7">
    <source>
        <dbReference type="ARBA" id="ARBA00022723"/>
    </source>
</evidence>
<evidence type="ECO:0000256" key="13">
    <source>
        <dbReference type="PIRNR" id="PIRNR006769"/>
    </source>
</evidence>
<dbReference type="PIRSF" id="PIRSF006769">
    <property type="entry name" value="RibD"/>
    <property type="match status" value="1"/>
</dbReference>
<feature type="binding site" evidence="15">
    <location>
        <position position="206"/>
    </location>
    <ligand>
        <name>substrate</name>
    </ligand>
</feature>
<dbReference type="SUPFAM" id="SSF53927">
    <property type="entry name" value="Cytidine deaminase-like"/>
    <property type="match status" value="1"/>
</dbReference>
<keyword evidence="6 13" id="KW-0686">Riboflavin biosynthesis</keyword>
<gene>
    <name evidence="18" type="ORF">SAMN05421647_11038</name>
</gene>
<evidence type="ECO:0000256" key="6">
    <source>
        <dbReference type="ARBA" id="ARBA00022619"/>
    </source>
</evidence>
<dbReference type="Gene3D" id="3.40.140.10">
    <property type="entry name" value="Cytidine Deaminase, domain 2"/>
    <property type="match status" value="1"/>
</dbReference>
<dbReference type="FunFam" id="3.40.140.10:FF:000025">
    <property type="entry name" value="Riboflavin biosynthesis protein RibD"/>
    <property type="match status" value="1"/>
</dbReference>
<dbReference type="Proteomes" id="UP000186895">
    <property type="component" value="Unassembled WGS sequence"/>
</dbReference>
<dbReference type="PANTHER" id="PTHR38011:SF7">
    <property type="entry name" value="2,5-DIAMINO-6-RIBOSYLAMINO-4(3H)-PYRIMIDINONE 5'-PHOSPHATE REDUCTASE"/>
    <property type="match status" value="1"/>
</dbReference>
<evidence type="ECO:0000256" key="3">
    <source>
        <dbReference type="ARBA" id="ARBA00004910"/>
    </source>
</evidence>
<evidence type="ECO:0000256" key="16">
    <source>
        <dbReference type="PIRSR" id="PIRSR006769-3"/>
    </source>
</evidence>
<evidence type="ECO:0000256" key="4">
    <source>
        <dbReference type="ARBA" id="ARBA00005259"/>
    </source>
</evidence>
<dbReference type="STRING" id="49186.SAMN05421647_11038"/>
<dbReference type="Pfam" id="PF00383">
    <property type="entry name" value="dCMP_cyt_deam_1"/>
    <property type="match status" value="1"/>
</dbReference>
<keyword evidence="9 13" id="KW-0862">Zinc</keyword>
<dbReference type="PROSITE" id="PS51747">
    <property type="entry name" value="CYT_DCMP_DEAMINASES_2"/>
    <property type="match status" value="1"/>
</dbReference>
<dbReference type="EMBL" id="FTMN01000010">
    <property type="protein sequence ID" value="SIQ86529.1"/>
    <property type="molecule type" value="Genomic_DNA"/>
</dbReference>
<feature type="binding site" evidence="15">
    <location>
        <position position="160"/>
    </location>
    <ligand>
        <name>NADP(+)</name>
        <dbReference type="ChEBI" id="CHEBI:58349"/>
    </ligand>
</feature>
<feature type="binding site" evidence="15">
    <location>
        <position position="174"/>
    </location>
    <ligand>
        <name>substrate</name>
    </ligand>
</feature>
<dbReference type="Pfam" id="PF01872">
    <property type="entry name" value="RibD_C"/>
    <property type="match status" value="1"/>
</dbReference>
<reference evidence="18 19" key="1">
    <citation type="submission" date="2017-01" db="EMBL/GenBank/DDBJ databases">
        <authorList>
            <person name="Mah S.A."/>
            <person name="Swanson W.J."/>
            <person name="Moy G.W."/>
            <person name="Vacquier V.D."/>
        </authorList>
    </citation>
    <scope>NUCLEOTIDE SEQUENCE [LARGE SCALE GENOMIC DNA]</scope>
    <source>
        <strain evidence="18 19">DSM 7027</strain>
    </source>
</reference>
<feature type="binding site" evidence="15">
    <location>
        <position position="190"/>
    </location>
    <ligand>
        <name>substrate</name>
    </ligand>
</feature>
<feature type="binding site" evidence="16">
    <location>
        <position position="56"/>
    </location>
    <ligand>
        <name>Zn(2+)</name>
        <dbReference type="ChEBI" id="CHEBI:29105"/>
        <note>catalytic</note>
    </ligand>
</feature>
<dbReference type="GO" id="GO:0009231">
    <property type="term" value="P:riboflavin biosynthetic process"/>
    <property type="evidence" value="ECO:0007669"/>
    <property type="project" value="UniProtKB-UniPathway"/>
</dbReference>
<dbReference type="EC" id="3.5.4.26" evidence="13"/>
<comment type="catalytic activity">
    <reaction evidence="13">
        <text>5-amino-6-(5-phospho-D-ribitylamino)uracil + NADP(+) = 5-amino-6-(5-phospho-D-ribosylamino)uracil + NADPH + H(+)</text>
        <dbReference type="Rhea" id="RHEA:17845"/>
        <dbReference type="ChEBI" id="CHEBI:15378"/>
        <dbReference type="ChEBI" id="CHEBI:57783"/>
        <dbReference type="ChEBI" id="CHEBI:58349"/>
        <dbReference type="ChEBI" id="CHEBI:58421"/>
        <dbReference type="ChEBI" id="CHEBI:58453"/>
        <dbReference type="EC" id="1.1.1.193"/>
    </reaction>
</comment>
<feature type="binding site" evidence="15">
    <location>
        <position position="202"/>
    </location>
    <ligand>
        <name>NADP(+)</name>
        <dbReference type="ChEBI" id="CHEBI:58349"/>
    </ligand>
</feature>
<comment type="similarity">
    <text evidence="5 13">In the C-terminal section; belongs to the HTP reductase family.</text>
</comment>
<dbReference type="GO" id="GO:0008835">
    <property type="term" value="F:diaminohydroxyphosphoribosylaminopyrimidine deaminase activity"/>
    <property type="evidence" value="ECO:0007669"/>
    <property type="project" value="UniProtKB-EC"/>
</dbReference>
<organism evidence="18 19">
    <name type="scientific">Marinobacterium stanieri</name>
    <dbReference type="NCBI Taxonomy" id="49186"/>
    <lineage>
        <taxon>Bacteria</taxon>
        <taxon>Pseudomonadati</taxon>
        <taxon>Pseudomonadota</taxon>
        <taxon>Gammaproteobacteria</taxon>
        <taxon>Oceanospirillales</taxon>
        <taxon>Oceanospirillaceae</taxon>
        <taxon>Marinobacterium</taxon>
    </lineage>
</organism>
<feature type="domain" description="CMP/dCMP-type deaminase" evidence="17">
    <location>
        <begin position="7"/>
        <end position="120"/>
    </location>
</feature>
<evidence type="ECO:0000256" key="1">
    <source>
        <dbReference type="ARBA" id="ARBA00002151"/>
    </source>
</evidence>
<dbReference type="NCBIfam" id="TIGR00326">
    <property type="entry name" value="eubact_ribD"/>
    <property type="match status" value="1"/>
</dbReference>
<feature type="active site" description="Proton donor" evidence="14">
    <location>
        <position position="58"/>
    </location>
</feature>
<evidence type="ECO:0000256" key="5">
    <source>
        <dbReference type="ARBA" id="ARBA00007417"/>
    </source>
</evidence>
<feature type="binding site" evidence="15">
    <location>
        <position position="239"/>
    </location>
    <ligand>
        <name>NADP(+)</name>
        <dbReference type="ChEBI" id="CHEBI:58349"/>
    </ligand>
</feature>
<keyword evidence="8 13" id="KW-0378">Hydrolase</keyword>
<dbReference type="eggNOG" id="COG1985">
    <property type="taxonomic scope" value="Bacteria"/>
</dbReference>
<feature type="binding site" evidence="15">
    <location>
        <position position="310"/>
    </location>
    <ligand>
        <name>substrate</name>
    </ligand>
</feature>
<evidence type="ECO:0000259" key="17">
    <source>
        <dbReference type="PROSITE" id="PS51747"/>
    </source>
</evidence>
<proteinExistence type="inferred from homology"/>
<dbReference type="PANTHER" id="PTHR38011">
    <property type="entry name" value="DIHYDROFOLATE REDUCTASE FAMILY PROTEIN (AFU_ORTHOLOGUE AFUA_8G06820)"/>
    <property type="match status" value="1"/>
</dbReference>
<dbReference type="InterPro" id="IPR004794">
    <property type="entry name" value="Eubact_RibD"/>
</dbReference>
<dbReference type="EC" id="1.1.1.193" evidence="13"/>
<evidence type="ECO:0000313" key="19">
    <source>
        <dbReference type="Proteomes" id="UP000186895"/>
    </source>
</evidence>
<feature type="binding site" evidence="16">
    <location>
        <position position="90"/>
    </location>
    <ligand>
        <name>Zn(2+)</name>
        <dbReference type="ChEBI" id="CHEBI:29105"/>
        <note>catalytic</note>
    </ligand>
</feature>
<keyword evidence="10 13" id="KW-0521">NADP</keyword>